<dbReference type="Proteomes" id="UP001439008">
    <property type="component" value="Unassembled WGS sequence"/>
</dbReference>
<protein>
    <submittedName>
        <fullName evidence="1">Uncharacterized protein</fullName>
    </submittedName>
</protein>
<keyword evidence="2" id="KW-1185">Reference proteome</keyword>
<sequence length="367" mass="43652">MSIKSENNPNKTEFLLSNDDDDDEIVDKKIWPKKDIFQKTNDSFHYPLWNPSNDPNNISCSDAFKVHLFCAIYSTLASQRERYNDSRLLPCSRTRSDLNLCLQVKTIRDFEKRRKTLETAYPWVCDRTQGFRHRHVWKFRKRPPTQFDDSRISEKEYAVMRESSITIVLGSLISRIYFHFVPHKIYEALDMSTKDFAEHVMKNRDKNKPKKYDFANRENVKINEAAQILTEPLLTEKEKSQNRSLSKSRILNEKSDLVAALTDIVENSGNVEYEKKRKKEYSESTKNLFGEEMSKSQLLKERENIENIVKMEKQEKPNLDKFKFLSDFWSNFGQKQKVKREKFEDEYKIDLRLDEGKIDDFENDKNF</sequence>
<comment type="caution">
    <text evidence="1">The sequence shown here is derived from an EMBL/GenBank/DDBJ whole genome shotgun (WGS) entry which is preliminary data.</text>
</comment>
<accession>A0ABV2AHW5</accession>
<gene>
    <name evidence="1" type="ORF">MHBO_000851</name>
</gene>
<reference evidence="1 2" key="1">
    <citation type="journal article" date="2024" name="BMC Biol.">
        <title>Comparative genomics of Ascetosporea gives new insight into the evolutionary basis for animal parasitism in Rhizaria.</title>
        <authorList>
            <person name="Hiltunen Thoren M."/>
            <person name="Onut-Brannstrom I."/>
            <person name="Alfjorden A."/>
            <person name="Peckova H."/>
            <person name="Swords F."/>
            <person name="Hooper C."/>
            <person name="Holzer A.S."/>
            <person name="Bass D."/>
            <person name="Burki F."/>
        </authorList>
    </citation>
    <scope>NUCLEOTIDE SEQUENCE [LARGE SCALE GENOMIC DNA]</scope>
    <source>
        <strain evidence="1">20-A016</strain>
    </source>
</reference>
<name>A0ABV2AHW5_9EUKA</name>
<evidence type="ECO:0000313" key="1">
    <source>
        <dbReference type="EMBL" id="MES1918968.1"/>
    </source>
</evidence>
<organism evidence="1 2">
    <name type="scientific">Bonamia ostreae</name>
    <dbReference type="NCBI Taxonomy" id="126728"/>
    <lineage>
        <taxon>Eukaryota</taxon>
        <taxon>Sar</taxon>
        <taxon>Rhizaria</taxon>
        <taxon>Endomyxa</taxon>
        <taxon>Ascetosporea</taxon>
        <taxon>Haplosporida</taxon>
        <taxon>Bonamia</taxon>
    </lineage>
</organism>
<evidence type="ECO:0000313" key="2">
    <source>
        <dbReference type="Proteomes" id="UP001439008"/>
    </source>
</evidence>
<dbReference type="EMBL" id="JBDODL010000168">
    <property type="protein sequence ID" value="MES1918968.1"/>
    <property type="molecule type" value="Genomic_DNA"/>
</dbReference>
<proteinExistence type="predicted"/>